<dbReference type="AlphaFoldDB" id="A0A0V1IDH5"/>
<feature type="compositionally biased region" description="Polar residues" evidence="1">
    <location>
        <begin position="18"/>
        <end position="29"/>
    </location>
</feature>
<proteinExistence type="predicted"/>
<dbReference type="Proteomes" id="UP000054826">
    <property type="component" value="Unassembled WGS sequence"/>
</dbReference>
<accession>A0A0V1IDH5</accession>
<sequence>MIHTIRAQPKVCAHAHAPSQSKNTHTIASSPVGPYSNHERRYGCSGVRERQDQSTNRSAQDTCRGLDFCRPCQPVTASEQLNDSTKVPTASWSIVVSNQHHVTKTGLLV</sequence>
<name>A0A0V1IDH5_TRIPS</name>
<feature type="region of interest" description="Disordered" evidence="1">
    <location>
        <begin position="1"/>
        <end position="61"/>
    </location>
</feature>
<feature type="compositionally biased region" description="Basic and acidic residues" evidence="1">
    <location>
        <begin position="37"/>
        <end position="52"/>
    </location>
</feature>
<comment type="caution">
    <text evidence="2">The sequence shown here is derived from an EMBL/GenBank/DDBJ whole genome shotgun (WGS) entry which is preliminary data.</text>
</comment>
<evidence type="ECO:0000256" key="1">
    <source>
        <dbReference type="SAM" id="MobiDB-lite"/>
    </source>
</evidence>
<reference evidence="2 3" key="1">
    <citation type="submission" date="2015-01" db="EMBL/GenBank/DDBJ databases">
        <title>Evolution of Trichinella species and genotypes.</title>
        <authorList>
            <person name="Korhonen P.K."/>
            <person name="Edoardo P."/>
            <person name="Giuseppe L.R."/>
            <person name="Gasser R.B."/>
        </authorList>
    </citation>
    <scope>NUCLEOTIDE SEQUENCE [LARGE SCALE GENOMIC DNA]</scope>
    <source>
        <strain evidence="2">ISS176</strain>
    </source>
</reference>
<gene>
    <name evidence="2" type="ORF">T4C_3449</name>
</gene>
<organism evidence="2 3">
    <name type="scientific">Trichinella pseudospiralis</name>
    <name type="common">Parasitic roundworm</name>
    <dbReference type="NCBI Taxonomy" id="6337"/>
    <lineage>
        <taxon>Eukaryota</taxon>
        <taxon>Metazoa</taxon>
        <taxon>Ecdysozoa</taxon>
        <taxon>Nematoda</taxon>
        <taxon>Enoplea</taxon>
        <taxon>Dorylaimia</taxon>
        <taxon>Trichinellida</taxon>
        <taxon>Trichinellidae</taxon>
        <taxon>Trichinella</taxon>
    </lineage>
</organism>
<evidence type="ECO:0000313" key="3">
    <source>
        <dbReference type="Proteomes" id="UP000054826"/>
    </source>
</evidence>
<evidence type="ECO:0000313" key="2">
    <source>
        <dbReference type="EMBL" id="KRZ20863.1"/>
    </source>
</evidence>
<dbReference type="EMBL" id="JYDV01000392">
    <property type="protein sequence ID" value="KRZ20863.1"/>
    <property type="molecule type" value="Genomic_DNA"/>
</dbReference>
<protein>
    <submittedName>
        <fullName evidence="2">Uncharacterized protein</fullName>
    </submittedName>
</protein>